<evidence type="ECO:0000313" key="1">
    <source>
        <dbReference type="EMBL" id="GME98696.1"/>
    </source>
</evidence>
<dbReference type="EMBL" id="BSXV01003624">
    <property type="protein sequence ID" value="GME98696.1"/>
    <property type="molecule type" value="Genomic_DNA"/>
</dbReference>
<sequence length="281" mass="32790">MRVPINLLPVYGDFGINLYSTQDKEKTEISEQLLTSPTEQDFKKLFWCTSNQNGITQFWCPVFTMFSRGNIKEKIRILQTFKNIENNYIIDLYSGIGYFTLCYLKKNCKRIFCWELNPWSINGLVKGAIANKFKYMVTYENEEIDWNKFDDDTTRLVIFQESNEYAIKRFNQILKHKNNYYKIPITHINLGLLPSSKLSWPIASTLLKDFSSASEKDLKSQIHIHENVGVRELDNFMEITANDLTKINGQTVEPVHLEKVKTFAPDVWHIVGDFNISQSNV</sequence>
<dbReference type="Proteomes" id="UP001165101">
    <property type="component" value="Unassembled WGS sequence"/>
</dbReference>
<protein>
    <submittedName>
        <fullName evidence="1">Unnamed protein product</fullName>
    </submittedName>
</protein>
<accession>A0ACB5TZI0</accession>
<comment type="caution">
    <text evidence="1">The sequence shown here is derived from an EMBL/GenBank/DDBJ whole genome shotgun (WGS) entry which is preliminary data.</text>
</comment>
<gene>
    <name evidence="1" type="ORF">Cboi01_000503800</name>
</gene>
<proteinExistence type="predicted"/>
<organism evidence="1 2">
    <name type="scientific">Candida boidinii</name>
    <name type="common">Yeast</name>
    <dbReference type="NCBI Taxonomy" id="5477"/>
    <lineage>
        <taxon>Eukaryota</taxon>
        <taxon>Fungi</taxon>
        <taxon>Dikarya</taxon>
        <taxon>Ascomycota</taxon>
        <taxon>Saccharomycotina</taxon>
        <taxon>Pichiomycetes</taxon>
        <taxon>Pichiales</taxon>
        <taxon>Pichiaceae</taxon>
        <taxon>Ogataea</taxon>
        <taxon>Ogataea/Candida clade</taxon>
    </lineage>
</organism>
<reference evidence="1" key="1">
    <citation type="submission" date="2023-04" db="EMBL/GenBank/DDBJ databases">
        <title>Candida boidinii NBRC 1967.</title>
        <authorList>
            <person name="Ichikawa N."/>
            <person name="Sato H."/>
            <person name="Tonouchi N."/>
        </authorList>
    </citation>
    <scope>NUCLEOTIDE SEQUENCE</scope>
    <source>
        <strain evidence="1">NBRC 1967</strain>
    </source>
</reference>
<name>A0ACB5TZI0_CANBO</name>
<keyword evidence="2" id="KW-1185">Reference proteome</keyword>
<evidence type="ECO:0000313" key="2">
    <source>
        <dbReference type="Proteomes" id="UP001165101"/>
    </source>
</evidence>